<evidence type="ECO:0000256" key="2">
    <source>
        <dbReference type="ARBA" id="ARBA00023125"/>
    </source>
</evidence>
<evidence type="ECO:0000256" key="1">
    <source>
        <dbReference type="ARBA" id="ARBA00022747"/>
    </source>
</evidence>
<keyword evidence="1" id="KW-0680">Restriction system</keyword>
<dbReference type="AlphaFoldDB" id="A0A1H4CI35"/>
<proteinExistence type="predicted"/>
<organism evidence="3 4">
    <name type="scientific">Eubacterium aggregans</name>
    <dbReference type="NCBI Taxonomy" id="81409"/>
    <lineage>
        <taxon>Bacteria</taxon>
        <taxon>Bacillati</taxon>
        <taxon>Bacillota</taxon>
        <taxon>Clostridia</taxon>
        <taxon>Eubacteriales</taxon>
        <taxon>Eubacteriaceae</taxon>
        <taxon>Eubacterium</taxon>
    </lineage>
</organism>
<dbReference type="EMBL" id="FNRK01000015">
    <property type="protein sequence ID" value="SEA59990.1"/>
    <property type="molecule type" value="Genomic_DNA"/>
</dbReference>
<accession>A0A1H4CI35</accession>
<dbReference type="OrthoDB" id="9811611at2"/>
<dbReference type="GO" id="GO:0009307">
    <property type="term" value="P:DNA restriction-modification system"/>
    <property type="evidence" value="ECO:0007669"/>
    <property type="project" value="UniProtKB-KW"/>
</dbReference>
<protein>
    <submittedName>
        <fullName evidence="3">Type I restriction enzyme, S subunit</fullName>
    </submittedName>
</protein>
<dbReference type="Proteomes" id="UP000199394">
    <property type="component" value="Unassembled WGS sequence"/>
</dbReference>
<gene>
    <name evidence="3" type="ORF">SAMN04515656_11566</name>
</gene>
<evidence type="ECO:0000313" key="4">
    <source>
        <dbReference type="Proteomes" id="UP000199394"/>
    </source>
</evidence>
<keyword evidence="2" id="KW-0238">DNA-binding</keyword>
<dbReference type="Gene3D" id="3.90.220.20">
    <property type="entry name" value="DNA methylase specificity domains"/>
    <property type="match status" value="1"/>
</dbReference>
<dbReference type="STRING" id="81409.SAMN04515656_11566"/>
<name>A0A1H4CI35_9FIRM</name>
<keyword evidence="4" id="KW-1185">Reference proteome</keyword>
<dbReference type="SUPFAM" id="SSF116734">
    <property type="entry name" value="DNA methylase specificity domain"/>
    <property type="match status" value="1"/>
</dbReference>
<dbReference type="InterPro" id="IPR044946">
    <property type="entry name" value="Restrct_endonuc_typeI_TRD_sf"/>
</dbReference>
<evidence type="ECO:0000313" key="3">
    <source>
        <dbReference type="EMBL" id="SEA59990.1"/>
    </source>
</evidence>
<dbReference type="RefSeq" id="WP_090308113.1">
    <property type="nucleotide sequence ID" value="NZ_FNRK01000015.1"/>
</dbReference>
<dbReference type="GO" id="GO:0003677">
    <property type="term" value="F:DNA binding"/>
    <property type="evidence" value="ECO:0007669"/>
    <property type="project" value="UniProtKB-KW"/>
</dbReference>
<sequence>MDKQKKPAIRFKGFADDWEQRKLKEIADKAVEKNVKLQFTETFTNSAEFGIINQRDYFDHDISNADNLGSYYVVRNEDFVYNPRISTFAPVGPINRNKLGRNGVMSPLYTVFRTHDIDNTFLEQYFRSIYYNGLIN</sequence>
<reference evidence="3 4" key="1">
    <citation type="submission" date="2016-10" db="EMBL/GenBank/DDBJ databases">
        <authorList>
            <person name="de Groot N.N."/>
        </authorList>
    </citation>
    <scope>NUCLEOTIDE SEQUENCE [LARGE SCALE GENOMIC DNA]</scope>
    <source>
        <strain evidence="3 4">SR12</strain>
    </source>
</reference>